<evidence type="ECO:0000256" key="9">
    <source>
        <dbReference type="ARBA" id="ARBA00022777"/>
    </source>
</evidence>
<feature type="transmembrane region" description="Helical" evidence="17">
    <location>
        <begin position="270"/>
        <end position="291"/>
    </location>
</feature>
<dbReference type="PROSITE" id="PS50894">
    <property type="entry name" value="HPT"/>
    <property type="match status" value="1"/>
</dbReference>
<evidence type="ECO:0000256" key="12">
    <source>
        <dbReference type="ARBA" id="ARBA00023012"/>
    </source>
</evidence>
<feature type="modified residue" description="4-aspartylphosphate" evidence="15">
    <location>
        <position position="1531"/>
    </location>
</feature>
<dbReference type="InterPro" id="IPR013655">
    <property type="entry name" value="PAS_fold_3"/>
</dbReference>
<protein>
    <recommendedName>
        <fullName evidence="3">histidine kinase</fullName>
        <ecNumber evidence="3">2.7.13.3</ecNumber>
    </recommendedName>
</protein>
<feature type="domain" description="PAS" evidence="20">
    <location>
        <begin position="769"/>
        <end position="821"/>
    </location>
</feature>
<evidence type="ECO:0000259" key="18">
    <source>
        <dbReference type="PROSITE" id="PS50109"/>
    </source>
</evidence>
<dbReference type="SMART" id="SM00091">
    <property type="entry name" value="PAS"/>
    <property type="match status" value="2"/>
</dbReference>
<keyword evidence="12" id="KW-0902">Two-component regulatory system</keyword>
<gene>
    <name evidence="24" type="ORF">CWS31_005325</name>
</gene>
<accession>A0ABY3MYU5</accession>
<feature type="region of interest" description="Disordered" evidence="16">
    <location>
        <begin position="1633"/>
        <end position="1662"/>
    </location>
</feature>
<evidence type="ECO:0000259" key="20">
    <source>
        <dbReference type="PROSITE" id="PS50112"/>
    </source>
</evidence>
<dbReference type="InterPro" id="IPR005467">
    <property type="entry name" value="His_kinase_dom"/>
</dbReference>
<feature type="domain" description="Response regulatory" evidence="19">
    <location>
        <begin position="1478"/>
        <end position="1601"/>
    </location>
</feature>
<keyword evidence="5 15" id="KW-0597">Phosphoprotein</keyword>
<dbReference type="InterPro" id="IPR008207">
    <property type="entry name" value="Sig_transdc_His_kin_Hpt_dom"/>
</dbReference>
<dbReference type="InterPro" id="IPR036641">
    <property type="entry name" value="HPT_dom_sf"/>
</dbReference>
<dbReference type="SUPFAM" id="SSF55874">
    <property type="entry name" value="ATPase domain of HSP90 chaperone/DNA topoisomerase II/histidine kinase"/>
    <property type="match status" value="1"/>
</dbReference>
<dbReference type="CDD" id="cd00082">
    <property type="entry name" value="HisKA"/>
    <property type="match status" value="1"/>
</dbReference>
<sequence>MSANASNSSEQHNTPLASSVSATNLTSKNQQVFLIFIMLISLLPSLLNFLAIDFSSPEFTLNMLGAIDNTTDIKTLTQNFTGVMQHTLLDWPAVIFAILIFVLSLVHYRVHRDISTPIIGIAVLCAGFADAFHTLSANQLISIEPTNTNYLPLTWALSRILNALIMILATILCLYFYRKNNNAIKDQSFNYFKQIKNYQILLIIGIVFITLTAICLYVVANSASLPQTIFPQATITRPYDILPLGLFIFAASLFYNFYKKSPNYATYGVLLSVIPGIISQCHMSFGSIALFDNHFNIAHFLKIIAYVCIFTGLLFDLKKSAFKSKTNKTNLANYEANTNKKGNIHNPVKSNSLKLLNVGKARLSISLQIPIAAFILVVTVTTVISVLFYFETERLLVQQTNSEIIIQSNLVEPMIEQLYEQANSDILFLSRTPPIQGMLKAITDNDEHNYLLWQNRIEQIFSQFLINKTFYYQIRYIGVANNGQELVNVRNDKHSIVIPNSRLQQKADRAYFQEAINKDPDSVYFSKIELAKNYDKIELPHRAVLRVATPIYNNETGNVFGIIIINLDFGAYISHLKSEELRQLSFYLANSDGDYVSHPDNSKTFGFDLNKRYLIQDEFPTLSPIVKGNIKEFSLGKVSINESKYVGYYQRVKLNRFDNTHQLNLLVLKDSTKIENTLADYRMRSLLMGVTLATIALAIAIMAARRIATPLQQISNSLENHDKSSQLSELPINSNTEIGVLARSFSNLVKQMQYSLREQKYSALLAKQSSDQIKAIFSSAAEGFITINEQNIIISFNQAAQKMFAYSEEETIGKNINILMPFNGRPIFYEDKDHLDNNIINNINTGRKLQGKKKSGELFPIHLAISKVISEQGVVFTGIVRDISKEEQLELAQIKSKQALIDANERMTLAADAASLGIWQYEISTGTLTWDKWMHSIYEVAEQDFTHNINAWQKHVHPDDIKQANASLNEAMKSKTNLDYEFRIITPSGTIKHIKAMAILKLDNQGDVIQFTGVNYDITQRKEIEQQHIDAKELAEDTARHKAEFLASMSHEIRTPMNGILGMLGLLLRNELTPEQKHRVQLANSSAEALLSLINDILDFSKVEAGKLDIEVIDFNLRKLFGDFTESFALKAQEKNIELILDNRAIEHSHVKGDPGRIRQILNNLIGNAIKFTDTGEVVITASLTDKNGTLVLQCSVKDTGIGILQENIPYLFQSFTQVDASTTRKYGGTGLGLAICKQLCQLMQGDLQVSSVFGKGSTFSFTINLDKSEQSIQVLPHIDIKGIGMLIVDDNESNRRVLKEQLEHWGAKVYEAESGLKALALLEKNKQNNALTIQSNNNTHTSTNNIVALNQTPLINIVFLDKNMPIMGGEEIAHKINNQQSLNHLKLVMMTSMADRDESRYYSELGVWAYFPKPVITKDLFRALTTCLTKNKPANPVITQSNNTPSTYRNTLDDSHENLEDNNIKQVNDSNEFTQCKVLLVEDNRINQEVARHILAEFNITPDLAINGIEAIEHLSATCGNKPYDIILMDCQMPEMDGYEATRAIRQGNAGSENKSITIIAMTANAMKGDREKCLDAGMTDYLSKPIDPEKIKEKLQQYFNQSVIKKAVVNEAVNKSVQENNNKNISKSITISEPDANLNNSNPPQQEQERSDNEGGDESLNVWERNTFSKRLNNNRVIEKKLIELFLDEAPKQLIELANSIESKDHKLQHDLSHKIQGMSANLSAQQLLKVTKDFNSYVKTTAPEQAKIEALFKAIEESFIALNAVLQNAVNE</sequence>
<evidence type="ECO:0000256" key="15">
    <source>
        <dbReference type="PROSITE-ProRule" id="PRU00169"/>
    </source>
</evidence>
<keyword evidence="9" id="KW-0418">Kinase</keyword>
<evidence type="ECO:0000256" key="5">
    <source>
        <dbReference type="ARBA" id="ARBA00022553"/>
    </source>
</evidence>
<name>A0ABY3MYU5_9GAMM</name>
<dbReference type="Gene3D" id="3.30.565.10">
    <property type="entry name" value="Histidine kinase-like ATPase, C-terminal domain"/>
    <property type="match status" value="1"/>
</dbReference>
<evidence type="ECO:0000256" key="10">
    <source>
        <dbReference type="ARBA" id="ARBA00022840"/>
    </source>
</evidence>
<evidence type="ECO:0000256" key="6">
    <source>
        <dbReference type="ARBA" id="ARBA00022679"/>
    </source>
</evidence>
<proteinExistence type="predicted"/>
<dbReference type="EC" id="2.7.13.3" evidence="3"/>
<dbReference type="Gene3D" id="1.20.120.160">
    <property type="entry name" value="HPT domain"/>
    <property type="match status" value="1"/>
</dbReference>
<dbReference type="CDD" id="cd16922">
    <property type="entry name" value="HATPase_EvgS-ArcB-TorS-like"/>
    <property type="match status" value="1"/>
</dbReference>
<dbReference type="NCBIfam" id="TIGR00229">
    <property type="entry name" value="sensory_box"/>
    <property type="match status" value="1"/>
</dbReference>
<dbReference type="Pfam" id="PF02518">
    <property type="entry name" value="HATPase_c"/>
    <property type="match status" value="1"/>
</dbReference>
<comment type="caution">
    <text evidence="24">The sequence shown here is derived from an EMBL/GenBank/DDBJ whole genome shotgun (WGS) entry which is preliminary data.</text>
</comment>
<dbReference type="PROSITE" id="PS50110">
    <property type="entry name" value="RESPONSE_REGULATORY"/>
    <property type="match status" value="2"/>
</dbReference>
<feature type="transmembrane region" description="Helical" evidence="17">
    <location>
        <begin position="88"/>
        <end position="106"/>
    </location>
</feature>
<dbReference type="InterPro" id="IPR003660">
    <property type="entry name" value="HAMP_dom"/>
</dbReference>
<evidence type="ECO:0000256" key="2">
    <source>
        <dbReference type="ARBA" id="ARBA00004651"/>
    </source>
</evidence>
<feature type="domain" description="Histidine kinase" evidence="18">
    <location>
        <begin position="1048"/>
        <end position="1268"/>
    </location>
</feature>
<dbReference type="InterPro" id="IPR004358">
    <property type="entry name" value="Sig_transdc_His_kin-like_C"/>
</dbReference>
<evidence type="ECO:0000256" key="13">
    <source>
        <dbReference type="ARBA" id="ARBA00023136"/>
    </source>
</evidence>
<dbReference type="InterPro" id="IPR000700">
    <property type="entry name" value="PAS-assoc_C"/>
</dbReference>
<dbReference type="InterPro" id="IPR036097">
    <property type="entry name" value="HisK_dim/P_sf"/>
</dbReference>
<dbReference type="InterPro" id="IPR036890">
    <property type="entry name" value="HATPase_C_sf"/>
</dbReference>
<feature type="domain" description="HPt" evidence="23">
    <location>
        <begin position="1677"/>
        <end position="1772"/>
    </location>
</feature>
<dbReference type="Pfam" id="PF00072">
    <property type="entry name" value="Response_reg"/>
    <property type="match status" value="2"/>
</dbReference>
<dbReference type="InterPro" id="IPR029151">
    <property type="entry name" value="Sensor-like_sf"/>
</dbReference>
<dbReference type="PROSITE" id="PS50112">
    <property type="entry name" value="PAS"/>
    <property type="match status" value="1"/>
</dbReference>
<keyword evidence="4" id="KW-1003">Cell membrane</keyword>
<evidence type="ECO:0000256" key="16">
    <source>
        <dbReference type="SAM" id="MobiDB-lite"/>
    </source>
</evidence>
<feature type="transmembrane region" description="Helical" evidence="17">
    <location>
        <begin position="32"/>
        <end position="52"/>
    </location>
</feature>
<evidence type="ECO:0000256" key="4">
    <source>
        <dbReference type="ARBA" id="ARBA00022475"/>
    </source>
</evidence>
<feature type="domain" description="Response regulatory" evidence="19">
    <location>
        <begin position="1285"/>
        <end position="1429"/>
    </location>
</feature>
<comment type="catalytic activity">
    <reaction evidence="1">
        <text>ATP + protein L-histidine = ADP + protein N-phospho-L-histidine.</text>
        <dbReference type="EC" id="2.7.13.3"/>
    </reaction>
</comment>
<feature type="transmembrane region" description="Helical" evidence="17">
    <location>
        <begin position="297"/>
        <end position="315"/>
    </location>
</feature>
<feature type="domain" description="HAMP" evidence="22">
    <location>
        <begin position="705"/>
        <end position="757"/>
    </location>
</feature>
<evidence type="ECO:0000313" key="24">
    <source>
        <dbReference type="EMBL" id="TYK66377.1"/>
    </source>
</evidence>
<evidence type="ECO:0000259" key="19">
    <source>
        <dbReference type="PROSITE" id="PS50110"/>
    </source>
</evidence>
<evidence type="ECO:0000259" key="23">
    <source>
        <dbReference type="PROSITE" id="PS50894"/>
    </source>
</evidence>
<dbReference type="InterPro" id="IPR035965">
    <property type="entry name" value="PAS-like_dom_sf"/>
</dbReference>
<evidence type="ECO:0000256" key="11">
    <source>
        <dbReference type="ARBA" id="ARBA00022989"/>
    </source>
</evidence>
<evidence type="ECO:0000256" key="8">
    <source>
        <dbReference type="ARBA" id="ARBA00022741"/>
    </source>
</evidence>
<dbReference type="SUPFAM" id="SSF47384">
    <property type="entry name" value="Homodimeric domain of signal transducing histidine kinase"/>
    <property type="match status" value="1"/>
</dbReference>
<dbReference type="SMART" id="SM00448">
    <property type="entry name" value="REC"/>
    <property type="match status" value="2"/>
</dbReference>
<dbReference type="CDD" id="cd17546">
    <property type="entry name" value="REC_hyHK_CKI1_RcsC-like"/>
    <property type="match status" value="2"/>
</dbReference>
<feature type="modified residue" description="Phosphohistidine" evidence="14">
    <location>
        <position position="1716"/>
    </location>
</feature>
<dbReference type="EMBL" id="PJAI02000004">
    <property type="protein sequence ID" value="TYK66377.1"/>
    <property type="molecule type" value="Genomic_DNA"/>
</dbReference>
<dbReference type="Pfam" id="PF00512">
    <property type="entry name" value="HisKA"/>
    <property type="match status" value="1"/>
</dbReference>
<keyword evidence="13 17" id="KW-0472">Membrane</keyword>
<dbReference type="SUPFAM" id="SSF52172">
    <property type="entry name" value="CheY-like"/>
    <property type="match status" value="2"/>
</dbReference>
<evidence type="ECO:0000313" key="25">
    <source>
        <dbReference type="Proteomes" id="UP000815846"/>
    </source>
</evidence>
<dbReference type="Pfam" id="PF08447">
    <property type="entry name" value="PAS_3"/>
    <property type="match status" value="1"/>
</dbReference>
<dbReference type="PROSITE" id="PS50885">
    <property type="entry name" value="HAMP"/>
    <property type="match status" value="1"/>
</dbReference>
<evidence type="ECO:0000256" key="7">
    <source>
        <dbReference type="ARBA" id="ARBA00022692"/>
    </source>
</evidence>
<feature type="domain" description="PAC" evidence="21">
    <location>
        <begin position="978"/>
        <end position="1030"/>
    </location>
</feature>
<evidence type="ECO:0000256" key="3">
    <source>
        <dbReference type="ARBA" id="ARBA00012438"/>
    </source>
</evidence>
<dbReference type="InterPro" id="IPR003661">
    <property type="entry name" value="HisK_dim/P_dom"/>
</dbReference>
<dbReference type="InterPro" id="IPR001789">
    <property type="entry name" value="Sig_transdc_resp-reg_receiver"/>
</dbReference>
<keyword evidence="10" id="KW-0067">ATP-binding</keyword>
<evidence type="ECO:0000259" key="22">
    <source>
        <dbReference type="PROSITE" id="PS50885"/>
    </source>
</evidence>
<dbReference type="CDD" id="cd00130">
    <property type="entry name" value="PAS"/>
    <property type="match status" value="1"/>
</dbReference>
<dbReference type="Proteomes" id="UP000815846">
    <property type="component" value="Unassembled WGS sequence"/>
</dbReference>
<dbReference type="InterPro" id="IPR011006">
    <property type="entry name" value="CheY-like_superfamily"/>
</dbReference>
<dbReference type="Pfam" id="PF21623">
    <property type="entry name" value="HK_sensor_dom_bact"/>
    <property type="match status" value="1"/>
</dbReference>
<feature type="transmembrane region" description="Helical" evidence="17">
    <location>
        <begin position="156"/>
        <end position="177"/>
    </location>
</feature>
<dbReference type="Pfam" id="PF01627">
    <property type="entry name" value="Hpt"/>
    <property type="match status" value="1"/>
</dbReference>
<evidence type="ECO:0000259" key="21">
    <source>
        <dbReference type="PROSITE" id="PS50113"/>
    </source>
</evidence>
<dbReference type="SUPFAM" id="SSF47226">
    <property type="entry name" value="Histidine-containing phosphotransfer domain, HPT domain"/>
    <property type="match status" value="1"/>
</dbReference>
<evidence type="ECO:0000256" key="17">
    <source>
        <dbReference type="SAM" id="Phobius"/>
    </source>
</evidence>
<keyword evidence="6" id="KW-0808">Transferase</keyword>
<dbReference type="PROSITE" id="PS50109">
    <property type="entry name" value="HIS_KIN"/>
    <property type="match status" value="1"/>
</dbReference>
<keyword evidence="25" id="KW-1185">Reference proteome</keyword>
<dbReference type="Gene3D" id="1.10.287.130">
    <property type="match status" value="1"/>
</dbReference>
<dbReference type="InterPro" id="IPR003594">
    <property type="entry name" value="HATPase_dom"/>
</dbReference>
<dbReference type="Gene3D" id="6.10.340.10">
    <property type="match status" value="1"/>
</dbReference>
<dbReference type="InterPro" id="IPR033425">
    <property type="entry name" value="MASE3"/>
</dbReference>
<evidence type="ECO:0000256" key="1">
    <source>
        <dbReference type="ARBA" id="ARBA00000085"/>
    </source>
</evidence>
<organism evidence="24 25">
    <name type="scientific">Colwellia echini</name>
    <dbReference type="NCBI Taxonomy" id="1982103"/>
    <lineage>
        <taxon>Bacteria</taxon>
        <taxon>Pseudomonadati</taxon>
        <taxon>Pseudomonadota</taxon>
        <taxon>Gammaproteobacteria</taxon>
        <taxon>Alteromonadales</taxon>
        <taxon>Colwelliaceae</taxon>
        <taxon>Colwellia</taxon>
    </lineage>
</organism>
<dbReference type="SUPFAM" id="SSF103190">
    <property type="entry name" value="Sensory domain-like"/>
    <property type="match status" value="1"/>
</dbReference>
<dbReference type="PRINTS" id="PR00344">
    <property type="entry name" value="BCTRLSENSOR"/>
</dbReference>
<keyword evidence="8" id="KW-0547">Nucleotide-binding</keyword>
<dbReference type="RefSeq" id="WP_101345143.1">
    <property type="nucleotide sequence ID" value="NZ_PJAI02000004.1"/>
</dbReference>
<dbReference type="Gene3D" id="3.40.50.2300">
    <property type="match status" value="2"/>
</dbReference>
<keyword evidence="7 17" id="KW-0812">Transmembrane</keyword>
<dbReference type="SMART" id="SM00387">
    <property type="entry name" value="HATPase_c"/>
    <property type="match status" value="1"/>
</dbReference>
<dbReference type="Pfam" id="PF17159">
    <property type="entry name" value="MASE3"/>
    <property type="match status" value="1"/>
</dbReference>
<feature type="transmembrane region" description="Helical" evidence="17">
    <location>
        <begin position="239"/>
        <end position="258"/>
    </location>
</feature>
<dbReference type="Gene3D" id="2.10.70.100">
    <property type="match status" value="1"/>
</dbReference>
<dbReference type="InterPro" id="IPR000014">
    <property type="entry name" value="PAS"/>
</dbReference>
<dbReference type="PROSITE" id="PS50113">
    <property type="entry name" value="PAC"/>
    <property type="match status" value="1"/>
</dbReference>
<keyword evidence="11 17" id="KW-1133">Transmembrane helix</keyword>
<feature type="compositionally biased region" description="Polar residues" evidence="16">
    <location>
        <begin position="1639"/>
        <end position="1648"/>
    </location>
</feature>
<dbReference type="SUPFAM" id="SSF55785">
    <property type="entry name" value="PYP-like sensor domain (PAS domain)"/>
    <property type="match status" value="2"/>
</dbReference>
<feature type="transmembrane region" description="Helical" evidence="17">
    <location>
        <begin position="198"/>
        <end position="219"/>
    </location>
</feature>
<dbReference type="PANTHER" id="PTHR45339:SF1">
    <property type="entry name" value="HYBRID SIGNAL TRANSDUCTION HISTIDINE KINASE J"/>
    <property type="match status" value="1"/>
</dbReference>
<dbReference type="SMART" id="SM00086">
    <property type="entry name" value="PAC"/>
    <property type="match status" value="2"/>
</dbReference>
<feature type="transmembrane region" description="Helical" evidence="17">
    <location>
        <begin position="369"/>
        <end position="390"/>
    </location>
</feature>
<dbReference type="InterPro" id="IPR048760">
    <property type="entry name" value="VP0354-like_sensor_dom"/>
</dbReference>
<dbReference type="Gene3D" id="3.30.450.20">
    <property type="entry name" value="PAS domain"/>
    <property type="match status" value="3"/>
</dbReference>
<evidence type="ECO:0000256" key="14">
    <source>
        <dbReference type="PROSITE-ProRule" id="PRU00110"/>
    </source>
</evidence>
<dbReference type="Pfam" id="PF13426">
    <property type="entry name" value="PAS_9"/>
    <property type="match status" value="1"/>
</dbReference>
<reference evidence="24 25" key="1">
    <citation type="submission" date="2019-08" db="EMBL/GenBank/DDBJ databases">
        <title>Microbe sample from Colwellia echini.</title>
        <authorList>
            <person name="Christiansen L."/>
            <person name="Pathiraja D."/>
            <person name="Schultz-Johansen M."/>
            <person name="Choi I.-G."/>
            <person name="Stougaard P."/>
        </authorList>
    </citation>
    <scope>NUCLEOTIDE SEQUENCE [LARGE SCALE GENOMIC DNA]</scope>
    <source>
        <strain evidence="24 25">A3</strain>
    </source>
</reference>
<dbReference type="InterPro" id="IPR001610">
    <property type="entry name" value="PAC"/>
</dbReference>
<comment type="subcellular location">
    <subcellularLocation>
        <location evidence="2">Cell membrane</location>
        <topology evidence="2">Multi-pass membrane protein</topology>
    </subcellularLocation>
</comment>
<feature type="transmembrane region" description="Helical" evidence="17">
    <location>
        <begin position="118"/>
        <end position="136"/>
    </location>
</feature>
<dbReference type="PANTHER" id="PTHR45339">
    <property type="entry name" value="HYBRID SIGNAL TRANSDUCTION HISTIDINE KINASE J"/>
    <property type="match status" value="1"/>
</dbReference>
<dbReference type="SMART" id="SM00388">
    <property type="entry name" value="HisKA"/>
    <property type="match status" value="1"/>
</dbReference>
<feature type="modified residue" description="4-aspartylphosphate" evidence="15">
    <location>
        <position position="1362"/>
    </location>
</feature>